<dbReference type="EMBL" id="JACBAD010002021">
    <property type="protein sequence ID" value="KAF7122354.1"/>
    <property type="molecule type" value="Genomic_DNA"/>
</dbReference>
<protein>
    <recommendedName>
        <fullName evidence="9">Vps72/YL1 C-terminal domain-containing protein</fullName>
    </recommendedName>
</protein>
<dbReference type="PANTHER" id="PTHR21493:SF9">
    <property type="entry name" value="GOLGI TRANSPORT PROTEIN 1-RELATED"/>
    <property type="match status" value="1"/>
</dbReference>
<keyword evidence="5 8" id="KW-0472">Membrane</keyword>
<evidence type="ECO:0000313" key="11">
    <source>
        <dbReference type="EMBL" id="KAF7166099.1"/>
    </source>
</evidence>
<dbReference type="SMART" id="SM00993">
    <property type="entry name" value="YL1_C"/>
    <property type="match status" value="1"/>
</dbReference>
<dbReference type="GO" id="GO:0030134">
    <property type="term" value="C:COPII-coated ER to Golgi transport vesicle"/>
    <property type="evidence" value="ECO:0007669"/>
    <property type="project" value="TreeGrafter"/>
</dbReference>
<keyword evidence="12" id="KW-1185">Reference proteome</keyword>
<comment type="caution">
    <text evidence="10">The sequence shown here is derived from an EMBL/GenBank/DDBJ whole genome shotgun (WGS) entry which is preliminary data.</text>
</comment>
<feature type="transmembrane region" description="Helical" evidence="8">
    <location>
        <begin position="333"/>
        <end position="353"/>
    </location>
</feature>
<feature type="region of interest" description="Disordered" evidence="7">
    <location>
        <begin position="1"/>
        <end position="86"/>
    </location>
</feature>
<dbReference type="GO" id="GO:0006888">
    <property type="term" value="P:endoplasmic reticulum to Golgi vesicle-mediated transport"/>
    <property type="evidence" value="ECO:0007669"/>
    <property type="project" value="InterPro"/>
</dbReference>
<dbReference type="EMBL" id="JACBAF010002151">
    <property type="protein sequence ID" value="KAF7166099.1"/>
    <property type="molecule type" value="Genomic_DNA"/>
</dbReference>
<evidence type="ECO:0000313" key="12">
    <source>
        <dbReference type="Proteomes" id="UP000630445"/>
    </source>
</evidence>
<evidence type="ECO:0000256" key="7">
    <source>
        <dbReference type="SAM" id="MobiDB-lite"/>
    </source>
</evidence>
<feature type="domain" description="Vps72/YL1 C-terminal" evidence="9">
    <location>
        <begin position="134"/>
        <end position="163"/>
    </location>
</feature>
<evidence type="ECO:0000256" key="6">
    <source>
        <dbReference type="ARBA" id="ARBA00025799"/>
    </source>
</evidence>
<comment type="subcellular location">
    <subcellularLocation>
        <location evidence="1">Golgi apparatus membrane</location>
        <topology evidence="1">Multi-pass membrane protein</topology>
    </subcellularLocation>
</comment>
<dbReference type="GO" id="GO:0000139">
    <property type="term" value="C:Golgi membrane"/>
    <property type="evidence" value="ECO:0007669"/>
    <property type="project" value="UniProtKB-SubCell"/>
</dbReference>
<dbReference type="Pfam" id="PF04178">
    <property type="entry name" value="Got1"/>
    <property type="match status" value="1"/>
</dbReference>
<organism evidence="10 12">
    <name type="scientific">Aspergillus hiratsukae</name>
    <dbReference type="NCBI Taxonomy" id="1194566"/>
    <lineage>
        <taxon>Eukaryota</taxon>
        <taxon>Fungi</taxon>
        <taxon>Dikarya</taxon>
        <taxon>Ascomycota</taxon>
        <taxon>Pezizomycotina</taxon>
        <taxon>Eurotiomycetes</taxon>
        <taxon>Eurotiomycetidae</taxon>
        <taxon>Eurotiales</taxon>
        <taxon>Aspergillaceae</taxon>
        <taxon>Aspergillus</taxon>
        <taxon>Aspergillus subgen. Fumigati</taxon>
    </lineage>
</organism>
<evidence type="ECO:0000259" key="9">
    <source>
        <dbReference type="SMART" id="SM00993"/>
    </source>
</evidence>
<proteinExistence type="inferred from homology"/>
<dbReference type="GO" id="GO:0000137">
    <property type="term" value="C:Golgi cis cisterna"/>
    <property type="evidence" value="ECO:0007669"/>
    <property type="project" value="TreeGrafter"/>
</dbReference>
<reference evidence="10" key="1">
    <citation type="submission" date="2020-06" db="EMBL/GenBank/DDBJ databases">
        <title>Draft genome sequences of strains closely related to Aspergillus parafelis and Aspergillus hiratsukae.</title>
        <authorList>
            <person name="Dos Santos R.A.C."/>
            <person name="Rivero-Menendez O."/>
            <person name="Steenwyk J.L."/>
            <person name="Mead M.E."/>
            <person name="Goldman G.H."/>
            <person name="Alastruey-Izquierdo A."/>
            <person name="Rokas A."/>
        </authorList>
    </citation>
    <scope>NUCLEOTIDE SEQUENCE</scope>
    <source>
        <strain evidence="10">CNM-CM5793</strain>
        <strain evidence="11">CNM-CM6106</strain>
    </source>
</reference>
<evidence type="ECO:0000313" key="10">
    <source>
        <dbReference type="EMBL" id="KAF7122354.1"/>
    </source>
</evidence>
<gene>
    <name evidence="10" type="ORF">CNMCM5793_000379</name>
    <name evidence="11" type="ORF">CNMCM6106_002057</name>
</gene>
<accession>A0A8H6UFZ8</accession>
<dbReference type="GO" id="GO:0005829">
    <property type="term" value="C:cytosol"/>
    <property type="evidence" value="ECO:0007669"/>
    <property type="project" value="GOC"/>
</dbReference>
<dbReference type="GO" id="GO:0005783">
    <property type="term" value="C:endoplasmic reticulum"/>
    <property type="evidence" value="ECO:0007669"/>
    <property type="project" value="TreeGrafter"/>
</dbReference>
<feature type="compositionally biased region" description="Polar residues" evidence="7">
    <location>
        <begin position="59"/>
        <end position="86"/>
    </location>
</feature>
<dbReference type="InterPro" id="IPR045176">
    <property type="entry name" value="Got1"/>
</dbReference>
<dbReference type="Proteomes" id="UP000630445">
    <property type="component" value="Unassembled WGS sequence"/>
</dbReference>
<dbReference type="PANTHER" id="PTHR21493">
    <property type="entry name" value="CGI-141-RELATED/LIPASE CONTAINING PROTEIN"/>
    <property type="match status" value="1"/>
</dbReference>
<name>A0A8H6UFZ8_9EURO</name>
<dbReference type="InterPro" id="IPR013272">
    <property type="entry name" value="Vps72/YL1_C"/>
</dbReference>
<keyword evidence="3 8" id="KW-1133">Transmembrane helix</keyword>
<dbReference type="OrthoDB" id="49520at2759"/>
<comment type="similarity">
    <text evidence="6">Belongs to the GOT1 family.</text>
</comment>
<evidence type="ECO:0000256" key="4">
    <source>
        <dbReference type="ARBA" id="ARBA00023034"/>
    </source>
</evidence>
<feature type="transmembrane region" description="Helical" evidence="8">
    <location>
        <begin position="307"/>
        <end position="327"/>
    </location>
</feature>
<keyword evidence="4" id="KW-0333">Golgi apparatus</keyword>
<evidence type="ECO:0000256" key="8">
    <source>
        <dbReference type="SAM" id="Phobius"/>
    </source>
</evidence>
<evidence type="ECO:0000256" key="2">
    <source>
        <dbReference type="ARBA" id="ARBA00022692"/>
    </source>
</evidence>
<evidence type="ECO:0000256" key="5">
    <source>
        <dbReference type="ARBA" id="ARBA00023136"/>
    </source>
</evidence>
<keyword evidence="2 8" id="KW-0812">Transmembrane</keyword>
<sequence>MGAPPTPAESQEHQQLLNRLDIAQVPRPFRNPNWRPSQRRNKNVKQLISENTRKEASVMATQANSGASTPLQPSTDGSQTPFESSARTNIAQAAQNLSTLVLEKNARAMLPSGPAVTYTNIESAPSLHPSQHTRYCDITGLPAPYTDPKTRLRYHDKEVFGVIRTLSQGTIVRLMLRKFYVPAHQKQISLARYKCMYDQHSQALSTRRAPLETGSRKRSGLFVIFMNRSSPRAEALDYYRRSTNGTSVTASGDAVVAAYTWYISADLEFLYASNEFLQLVYSVQYSPRFTWPTLKMPTMWLSDNQKIGVIFCSAGGLFLFGGVLMFFDRSLLAMGNVLFLIGLTLIIGVQRTLAFFSRRQKLKGTAAFAAGILLILFRWPLTGFLIELYGLFILFGDFLVTIGQFAGNIPVVGPYIKTALETLAGGRRNAELPV</sequence>
<evidence type="ECO:0000256" key="1">
    <source>
        <dbReference type="ARBA" id="ARBA00004653"/>
    </source>
</evidence>
<evidence type="ECO:0000256" key="3">
    <source>
        <dbReference type="ARBA" id="ARBA00022989"/>
    </source>
</evidence>
<dbReference type="AlphaFoldDB" id="A0A8H6UFZ8"/>
<dbReference type="Pfam" id="PF08265">
    <property type="entry name" value="YL1_C"/>
    <property type="match status" value="1"/>
</dbReference>
<dbReference type="InterPro" id="IPR007305">
    <property type="entry name" value="Vesicle_transpt_Got1/SFT2"/>
</dbReference>
<feature type="transmembrane region" description="Helical" evidence="8">
    <location>
        <begin position="388"/>
        <end position="407"/>
    </location>
</feature>
<dbReference type="Proteomes" id="UP000662466">
    <property type="component" value="Unassembled WGS sequence"/>
</dbReference>
<feature type="transmembrane region" description="Helical" evidence="8">
    <location>
        <begin position="365"/>
        <end position="382"/>
    </location>
</feature>
<dbReference type="GO" id="GO:0042147">
    <property type="term" value="P:retrograde transport, endosome to Golgi"/>
    <property type="evidence" value="ECO:0007669"/>
    <property type="project" value="InterPro"/>
</dbReference>